<dbReference type="GO" id="GO:0047443">
    <property type="term" value="F:4-hydroxy-4-methyl-2-oxoglutarate aldolase activity"/>
    <property type="evidence" value="ECO:0007669"/>
    <property type="project" value="UniProtKB-EC"/>
</dbReference>
<evidence type="ECO:0000256" key="12">
    <source>
        <dbReference type="ARBA" id="ARBA00047973"/>
    </source>
</evidence>
<evidence type="ECO:0000256" key="10">
    <source>
        <dbReference type="ARBA" id="ARBA00030169"/>
    </source>
</evidence>
<name>X0Q1L3_RHOWR</name>
<evidence type="ECO:0000256" key="9">
    <source>
        <dbReference type="ARBA" id="ARBA00029596"/>
    </source>
</evidence>
<evidence type="ECO:0000256" key="8">
    <source>
        <dbReference type="ARBA" id="ARBA00025046"/>
    </source>
</evidence>
<comment type="caution">
    <text evidence="14">The sequence shown here is derived from an EMBL/GenBank/DDBJ whole genome shotgun (WGS) entry which is preliminary data.</text>
</comment>
<comment type="cofactor">
    <cofactor evidence="2">
        <name>a divalent metal cation</name>
        <dbReference type="ChEBI" id="CHEBI:60240"/>
    </cofactor>
</comment>
<evidence type="ECO:0000256" key="3">
    <source>
        <dbReference type="ARBA" id="ARBA00008621"/>
    </source>
</evidence>
<evidence type="ECO:0000256" key="1">
    <source>
        <dbReference type="ARBA" id="ARBA00001342"/>
    </source>
</evidence>
<evidence type="ECO:0000313" key="14">
    <source>
        <dbReference type="EMBL" id="GAF49989.1"/>
    </source>
</evidence>
<evidence type="ECO:0000313" key="15">
    <source>
        <dbReference type="Proteomes" id="UP000019491"/>
    </source>
</evidence>
<keyword evidence="13" id="KW-0479">Metal-binding</keyword>
<comment type="similarity">
    <text evidence="3">Belongs to the class II aldolase/RraA-like family.</text>
</comment>
<comment type="catalytic activity">
    <reaction evidence="1">
        <text>4-hydroxy-4-methyl-2-oxoglutarate = 2 pyruvate</text>
        <dbReference type="Rhea" id="RHEA:22748"/>
        <dbReference type="ChEBI" id="CHEBI:15361"/>
        <dbReference type="ChEBI" id="CHEBI:58276"/>
        <dbReference type="EC" id="4.1.3.17"/>
    </reaction>
</comment>
<dbReference type="EC" id="4.1.3.17" evidence="5"/>
<keyword evidence="14" id="KW-0489">Methyltransferase</keyword>
<reference evidence="14 15" key="1">
    <citation type="submission" date="2014-02" db="EMBL/GenBank/DDBJ databases">
        <title>Whole genome shotgun sequence of Rhodococcus wratislaviensis NBRC 100605.</title>
        <authorList>
            <person name="Hosoyama A."/>
            <person name="Tsuchikane K."/>
            <person name="Yoshida I."/>
            <person name="Ohji S."/>
            <person name="Ichikawa N."/>
            <person name="Yamazoe A."/>
            <person name="Fujita N."/>
        </authorList>
    </citation>
    <scope>NUCLEOTIDE SEQUENCE [LARGE SCALE GENOMIC DNA]</scope>
    <source>
        <strain evidence="14 15">NBRC 100605</strain>
    </source>
</reference>
<evidence type="ECO:0000256" key="7">
    <source>
        <dbReference type="ARBA" id="ARBA00016549"/>
    </source>
</evidence>
<dbReference type="Proteomes" id="UP000019491">
    <property type="component" value="Unassembled WGS sequence"/>
</dbReference>
<dbReference type="GO" id="GO:0032259">
    <property type="term" value="P:methylation"/>
    <property type="evidence" value="ECO:0007669"/>
    <property type="project" value="UniProtKB-KW"/>
</dbReference>
<feature type="binding site" evidence="13">
    <location>
        <position position="121"/>
    </location>
    <ligand>
        <name>Mg(2+)</name>
        <dbReference type="ChEBI" id="CHEBI:18420"/>
    </ligand>
</feature>
<dbReference type="EC" id="4.1.1.112" evidence="6"/>
<keyword evidence="14" id="KW-0808">Transferase</keyword>
<evidence type="ECO:0000256" key="4">
    <source>
        <dbReference type="ARBA" id="ARBA00011233"/>
    </source>
</evidence>
<evidence type="ECO:0000256" key="6">
    <source>
        <dbReference type="ARBA" id="ARBA00012947"/>
    </source>
</evidence>
<comment type="catalytic activity">
    <reaction evidence="12">
        <text>oxaloacetate + H(+) = pyruvate + CO2</text>
        <dbReference type="Rhea" id="RHEA:15641"/>
        <dbReference type="ChEBI" id="CHEBI:15361"/>
        <dbReference type="ChEBI" id="CHEBI:15378"/>
        <dbReference type="ChEBI" id="CHEBI:16452"/>
        <dbReference type="ChEBI" id="CHEBI:16526"/>
        <dbReference type="EC" id="4.1.1.112"/>
    </reaction>
</comment>
<keyword evidence="13" id="KW-0460">Magnesium</keyword>
<organism evidence="14 15">
    <name type="scientific">Rhodococcus wratislaviensis NBRC 100605</name>
    <dbReference type="NCBI Taxonomy" id="1219028"/>
    <lineage>
        <taxon>Bacteria</taxon>
        <taxon>Bacillati</taxon>
        <taxon>Actinomycetota</taxon>
        <taxon>Actinomycetes</taxon>
        <taxon>Mycobacteriales</taxon>
        <taxon>Nocardiaceae</taxon>
        <taxon>Rhodococcus</taxon>
    </lineage>
</organism>
<protein>
    <recommendedName>
        <fullName evidence="7">Putative 4-hydroxy-4-methyl-2-oxoglutarate aldolase</fullName>
        <ecNumber evidence="6">4.1.1.112</ecNumber>
        <ecNumber evidence="5">4.1.3.17</ecNumber>
    </recommendedName>
    <alternativeName>
        <fullName evidence="11">Oxaloacetate decarboxylase</fullName>
    </alternativeName>
    <alternativeName>
        <fullName evidence="9">Regulator of ribonuclease activity homolog</fullName>
    </alternativeName>
    <alternativeName>
        <fullName evidence="10">RraA-like protein</fullName>
    </alternativeName>
</protein>
<evidence type="ECO:0000256" key="11">
    <source>
        <dbReference type="ARBA" id="ARBA00032305"/>
    </source>
</evidence>
<dbReference type="Pfam" id="PF03737">
    <property type="entry name" value="RraA-like"/>
    <property type="match status" value="1"/>
</dbReference>
<comment type="function">
    <text evidence="8">Catalyzes the aldol cleavage of 4-hydroxy-4-methyl-2-oxoglutarate (HMG) into 2 molecules of pyruvate. Also contains a secondary oxaloacetate (OAA) decarboxylase activity due to the common pyruvate enolate transition state formed following C-C bond cleavage in the retro-aldol and decarboxylation reactions.</text>
</comment>
<sequence>MMSLPRTSTSPPVPPVEAALLAKLRRVSFPTIGHYLEDGFVDPAIRSLLADVRVVGRAMTARIADADAVAMNHALSALTPGDVLVVDMGGDAVHASVGAVTSCAALSAGAVGIVVDGVVTDIVELRQGGLPVFARGTSILTTKRHDGGNSAINVPVMVGGVSVNPGDIVLADDNGVLVLTPDGAADVVDLALASDAAEPETLDRLRAGEPLADVLHMGGKARRS</sequence>
<dbReference type="GO" id="GO:0008948">
    <property type="term" value="F:oxaloacetate decarboxylase activity"/>
    <property type="evidence" value="ECO:0007669"/>
    <property type="project" value="UniProtKB-EC"/>
</dbReference>
<dbReference type="EMBL" id="BAWF01000094">
    <property type="protein sequence ID" value="GAF49989.1"/>
    <property type="molecule type" value="Genomic_DNA"/>
</dbReference>
<gene>
    <name evidence="14" type="ORF">RW1_094_00280</name>
</gene>
<comment type="subunit">
    <text evidence="4">Homotrimer.</text>
</comment>
<dbReference type="InterPro" id="IPR005493">
    <property type="entry name" value="RraA/RraA-like"/>
</dbReference>
<dbReference type="PANTHER" id="PTHR33254:SF4">
    <property type="entry name" value="4-HYDROXY-4-METHYL-2-OXOGLUTARATE ALDOLASE 3-RELATED"/>
    <property type="match status" value="1"/>
</dbReference>
<dbReference type="CDD" id="cd16841">
    <property type="entry name" value="RraA_family"/>
    <property type="match status" value="1"/>
</dbReference>
<dbReference type="InterPro" id="IPR036704">
    <property type="entry name" value="RraA/RraA-like_sf"/>
</dbReference>
<keyword evidence="15" id="KW-1185">Reference proteome</keyword>
<dbReference type="Gene3D" id="3.50.30.40">
    <property type="entry name" value="Ribonuclease E inhibitor RraA/RraA-like"/>
    <property type="match status" value="1"/>
</dbReference>
<evidence type="ECO:0000256" key="2">
    <source>
        <dbReference type="ARBA" id="ARBA00001968"/>
    </source>
</evidence>
<dbReference type="SUPFAM" id="SSF89562">
    <property type="entry name" value="RraA-like"/>
    <property type="match status" value="1"/>
</dbReference>
<dbReference type="GO" id="GO:0046872">
    <property type="term" value="F:metal ion binding"/>
    <property type="evidence" value="ECO:0007669"/>
    <property type="project" value="UniProtKB-KW"/>
</dbReference>
<proteinExistence type="inferred from homology"/>
<dbReference type="RefSeq" id="WP_217999491.1">
    <property type="nucleotide sequence ID" value="NZ_BAWF01000094.1"/>
</dbReference>
<evidence type="ECO:0000256" key="13">
    <source>
        <dbReference type="PIRSR" id="PIRSR605493-1"/>
    </source>
</evidence>
<dbReference type="PANTHER" id="PTHR33254">
    <property type="entry name" value="4-HYDROXY-4-METHYL-2-OXOGLUTARATE ALDOLASE 3-RELATED"/>
    <property type="match status" value="1"/>
</dbReference>
<accession>X0Q1L3</accession>
<evidence type="ECO:0000256" key="5">
    <source>
        <dbReference type="ARBA" id="ARBA00012213"/>
    </source>
</evidence>
<comment type="cofactor">
    <cofactor evidence="13">
        <name>Mg(2+)</name>
        <dbReference type="ChEBI" id="CHEBI:18420"/>
    </cofactor>
</comment>
<dbReference type="GO" id="GO:0008168">
    <property type="term" value="F:methyltransferase activity"/>
    <property type="evidence" value="ECO:0007669"/>
    <property type="project" value="UniProtKB-KW"/>
</dbReference>
<dbReference type="AlphaFoldDB" id="X0Q1L3"/>